<dbReference type="PRINTS" id="PR00344">
    <property type="entry name" value="BCTRLSENSOR"/>
</dbReference>
<feature type="modified residue" description="4-aspartylphosphate" evidence="7">
    <location>
        <position position="469"/>
    </location>
</feature>
<evidence type="ECO:0000256" key="2">
    <source>
        <dbReference type="ARBA" id="ARBA00012438"/>
    </source>
</evidence>
<dbReference type="Proteomes" id="UP000018198">
    <property type="component" value="Unassembled WGS sequence"/>
</dbReference>
<keyword evidence="6" id="KW-0902">Two-component regulatory system</keyword>
<organism evidence="10 11">
    <name type="scientific">Crocosphaera watsonii WH 0401</name>
    <dbReference type="NCBI Taxonomy" id="555881"/>
    <lineage>
        <taxon>Bacteria</taxon>
        <taxon>Bacillati</taxon>
        <taxon>Cyanobacteriota</taxon>
        <taxon>Cyanophyceae</taxon>
        <taxon>Oscillatoriophycideae</taxon>
        <taxon>Chroococcales</taxon>
        <taxon>Aphanothecaceae</taxon>
        <taxon>Crocosphaera</taxon>
    </lineage>
</organism>
<evidence type="ECO:0000256" key="5">
    <source>
        <dbReference type="ARBA" id="ARBA00022777"/>
    </source>
</evidence>
<dbReference type="Gene3D" id="2.30.30.40">
    <property type="entry name" value="SH3 Domains"/>
    <property type="match status" value="1"/>
</dbReference>
<comment type="caution">
    <text evidence="10">The sequence shown here is derived from an EMBL/GenBank/DDBJ whole genome shotgun (WGS) entry which is preliminary data.</text>
</comment>
<dbReference type="InterPro" id="IPR003594">
    <property type="entry name" value="HATPase_dom"/>
</dbReference>
<keyword evidence="5 10" id="KW-0418">Kinase</keyword>
<dbReference type="AlphaFoldDB" id="T2JFF2"/>
<gene>
    <name evidence="10" type="ORF">CWATWH0401_1662</name>
</gene>
<dbReference type="Pfam" id="PF00072">
    <property type="entry name" value="Response_reg"/>
    <property type="match status" value="1"/>
</dbReference>
<evidence type="ECO:0000259" key="8">
    <source>
        <dbReference type="PROSITE" id="PS50109"/>
    </source>
</evidence>
<accession>T2JFF2</accession>
<dbReference type="SMART" id="SM00387">
    <property type="entry name" value="HATPase_c"/>
    <property type="match status" value="1"/>
</dbReference>
<name>T2JFF2_CROWT</name>
<dbReference type="SMART" id="SM00260">
    <property type="entry name" value="CheW"/>
    <property type="match status" value="1"/>
</dbReference>
<evidence type="ECO:0000256" key="1">
    <source>
        <dbReference type="ARBA" id="ARBA00000085"/>
    </source>
</evidence>
<evidence type="ECO:0000256" key="4">
    <source>
        <dbReference type="ARBA" id="ARBA00022679"/>
    </source>
</evidence>
<dbReference type="InterPro" id="IPR051315">
    <property type="entry name" value="Bact_Chemotaxis_CheA"/>
</dbReference>
<feature type="domain" description="Histidine kinase" evidence="8">
    <location>
        <begin position="35"/>
        <end position="258"/>
    </location>
</feature>
<evidence type="ECO:0000313" key="11">
    <source>
        <dbReference type="Proteomes" id="UP000018198"/>
    </source>
</evidence>
<dbReference type="InterPro" id="IPR001789">
    <property type="entry name" value="Sig_transdc_resp-reg_receiver"/>
</dbReference>
<keyword evidence="4" id="KW-0808">Transferase</keyword>
<reference evidence="10 11" key="1">
    <citation type="submission" date="2013-01" db="EMBL/GenBank/DDBJ databases">
        <authorList>
            <person name="Bench S."/>
        </authorList>
    </citation>
    <scope>NUCLEOTIDE SEQUENCE [LARGE SCALE GENOMIC DNA]</scope>
    <source>
        <strain evidence="10 11">WH 0401</strain>
    </source>
</reference>
<dbReference type="SUPFAM" id="SSF55874">
    <property type="entry name" value="ATPase domain of HSP90 chaperone/DNA topoisomerase II/histidine kinase"/>
    <property type="match status" value="1"/>
</dbReference>
<dbReference type="PROSITE" id="PS50110">
    <property type="entry name" value="RESPONSE_REGULATORY"/>
    <property type="match status" value="1"/>
</dbReference>
<dbReference type="PANTHER" id="PTHR43395:SF1">
    <property type="entry name" value="CHEMOTAXIS PROTEIN CHEA"/>
    <property type="match status" value="1"/>
</dbReference>
<dbReference type="InterPro" id="IPR005467">
    <property type="entry name" value="His_kinase_dom"/>
</dbReference>
<dbReference type="EMBL" id="CAQM01000768">
    <property type="protein sequence ID" value="CCQ63784.1"/>
    <property type="molecule type" value="Genomic_DNA"/>
</dbReference>
<comment type="catalytic activity">
    <reaction evidence="1">
        <text>ATP + protein L-histidine = ADP + protein N-phospho-L-histidine.</text>
        <dbReference type="EC" id="2.7.13.3"/>
    </reaction>
</comment>
<evidence type="ECO:0000313" key="10">
    <source>
        <dbReference type="EMBL" id="CCQ63784.1"/>
    </source>
</evidence>
<dbReference type="FunFam" id="3.30.565.10:FF:000016">
    <property type="entry name" value="Chemotaxis protein CheA, putative"/>
    <property type="match status" value="1"/>
</dbReference>
<dbReference type="InterPro" id="IPR011006">
    <property type="entry name" value="CheY-like_superfamily"/>
</dbReference>
<dbReference type="InterPro" id="IPR036890">
    <property type="entry name" value="HATPase_C_sf"/>
</dbReference>
<sequence>MLTLENDLRQFDRLEMDRYSDLHLISQEQIETIVQLQEVTSDIDLGLQKMTQAVQDFNQTTRSLQKNVTTTQMQPFADLVKPFPCLVRDLNLRWRKQVNLKIEGESTLIDRTMIETLNAPLMHLIRNGFAHGIEDSTTRIKAGKPPEATITLQAVNRGTETLITVKDDGNGIDTHKICQRLRKMGISDAEIAQMSTPEIIDYIFQPGFSTSEEVTELAGRGVGMDVVKTSLEEIRGDIRVNSEPRKGTTFIIRVPFTLSILRVMLIESSGLIFAVPANSVKEVFPLEVEGVNDLTEITWQEETVPLLHPEKSLQFNRPHKPFEMSGYPVINKPIALIVGSDNSLGAIHIDRVWSEPEVTVRPIESPLPLPMGIISSMMLGDGRVVPLVDPVQLLEDFLNKGSQPISPTSQPSTENTAKTILVVDDSINVRRYVTLTLEKAGYQVEQAKDGQDAVDKLVSGLVVDGVICDIEMPRLDGYGVLEELKTKSEFRSLPIAMLTSRSNEKHRKLALNLGAAAYFSKPYNEQELLQTLHSLL</sequence>
<dbReference type="Gene3D" id="3.40.50.2300">
    <property type="match status" value="1"/>
</dbReference>
<dbReference type="Pfam" id="PF01584">
    <property type="entry name" value="CheW"/>
    <property type="match status" value="1"/>
</dbReference>
<dbReference type="SUPFAM" id="SSF52172">
    <property type="entry name" value="CheY-like"/>
    <property type="match status" value="1"/>
</dbReference>
<keyword evidence="3 7" id="KW-0597">Phosphoprotein</keyword>
<evidence type="ECO:0000259" key="9">
    <source>
        <dbReference type="PROSITE" id="PS50110"/>
    </source>
</evidence>
<evidence type="ECO:0000256" key="7">
    <source>
        <dbReference type="PROSITE-ProRule" id="PRU00169"/>
    </source>
</evidence>
<dbReference type="PROSITE" id="PS50109">
    <property type="entry name" value="HIS_KIN"/>
    <property type="match status" value="1"/>
</dbReference>
<dbReference type="SUPFAM" id="SSF50341">
    <property type="entry name" value="CheW-like"/>
    <property type="match status" value="1"/>
</dbReference>
<dbReference type="EC" id="2.7.13.3" evidence="2"/>
<proteinExistence type="predicted"/>
<protein>
    <recommendedName>
        <fullName evidence="2">histidine kinase</fullName>
        <ecNumber evidence="2">2.7.13.3</ecNumber>
    </recommendedName>
</protein>
<dbReference type="GO" id="GO:0000160">
    <property type="term" value="P:phosphorelay signal transduction system"/>
    <property type="evidence" value="ECO:0007669"/>
    <property type="project" value="UniProtKB-KW"/>
</dbReference>
<dbReference type="GO" id="GO:0004673">
    <property type="term" value="F:protein histidine kinase activity"/>
    <property type="evidence" value="ECO:0007669"/>
    <property type="project" value="UniProtKB-EC"/>
</dbReference>
<dbReference type="Gene3D" id="3.30.565.10">
    <property type="entry name" value="Histidine kinase-like ATPase, C-terminal domain"/>
    <property type="match status" value="1"/>
</dbReference>
<dbReference type="InterPro" id="IPR002545">
    <property type="entry name" value="CheW-lke_dom"/>
</dbReference>
<dbReference type="GO" id="GO:0006935">
    <property type="term" value="P:chemotaxis"/>
    <property type="evidence" value="ECO:0007669"/>
    <property type="project" value="InterPro"/>
</dbReference>
<dbReference type="Pfam" id="PF02518">
    <property type="entry name" value="HATPase_c"/>
    <property type="match status" value="1"/>
</dbReference>
<reference evidence="10 11" key="2">
    <citation type="submission" date="2013-09" db="EMBL/GenBank/DDBJ databases">
        <title>Whole genome comparison of six Crocosphaera watsonii strains with differing phenotypes.</title>
        <authorList>
            <person name="Bench S.R."/>
            <person name="Heller P."/>
            <person name="Frank I."/>
            <person name="Arciniega M."/>
            <person name="Shilova I.N."/>
            <person name="Zehr J.P."/>
        </authorList>
    </citation>
    <scope>NUCLEOTIDE SEQUENCE [LARGE SCALE GENOMIC DNA]</scope>
    <source>
        <strain evidence="10 11">WH 0401</strain>
    </source>
</reference>
<evidence type="ECO:0000256" key="3">
    <source>
        <dbReference type="ARBA" id="ARBA00022553"/>
    </source>
</evidence>
<dbReference type="SMART" id="SM00448">
    <property type="entry name" value="REC"/>
    <property type="match status" value="1"/>
</dbReference>
<dbReference type="PANTHER" id="PTHR43395">
    <property type="entry name" value="SENSOR HISTIDINE KINASE CHEA"/>
    <property type="match status" value="1"/>
</dbReference>
<dbReference type="InterPro" id="IPR004358">
    <property type="entry name" value="Sig_transdc_His_kin-like_C"/>
</dbReference>
<dbReference type="InterPro" id="IPR036061">
    <property type="entry name" value="CheW-like_dom_sf"/>
</dbReference>
<evidence type="ECO:0000256" key="6">
    <source>
        <dbReference type="ARBA" id="ARBA00023012"/>
    </source>
</evidence>
<feature type="domain" description="Response regulatory" evidence="9">
    <location>
        <begin position="419"/>
        <end position="536"/>
    </location>
</feature>